<proteinExistence type="predicted"/>
<evidence type="ECO:0000313" key="2">
    <source>
        <dbReference type="EMBL" id="GAA4956601.1"/>
    </source>
</evidence>
<feature type="chain" id="PRO_5047319946" description="SH3 domain-containing protein" evidence="1">
    <location>
        <begin position="32"/>
        <end position="127"/>
    </location>
</feature>
<dbReference type="EMBL" id="BAABHS010000005">
    <property type="protein sequence ID" value="GAA4956601.1"/>
    <property type="molecule type" value="Genomic_DNA"/>
</dbReference>
<evidence type="ECO:0008006" key="4">
    <source>
        <dbReference type="Google" id="ProtNLM"/>
    </source>
</evidence>
<feature type="signal peptide" evidence="1">
    <location>
        <begin position="1"/>
        <end position="31"/>
    </location>
</feature>
<organism evidence="2 3">
    <name type="scientific">Yinghuangia aomiensis</name>
    <dbReference type="NCBI Taxonomy" id="676205"/>
    <lineage>
        <taxon>Bacteria</taxon>
        <taxon>Bacillati</taxon>
        <taxon>Actinomycetota</taxon>
        <taxon>Actinomycetes</taxon>
        <taxon>Kitasatosporales</taxon>
        <taxon>Streptomycetaceae</taxon>
        <taxon>Yinghuangia</taxon>
    </lineage>
</organism>
<name>A0ABP9H0D5_9ACTN</name>
<reference evidence="3" key="1">
    <citation type="journal article" date="2019" name="Int. J. Syst. Evol. Microbiol.">
        <title>The Global Catalogue of Microorganisms (GCM) 10K type strain sequencing project: providing services to taxonomists for standard genome sequencing and annotation.</title>
        <authorList>
            <consortium name="The Broad Institute Genomics Platform"/>
            <consortium name="The Broad Institute Genome Sequencing Center for Infectious Disease"/>
            <person name="Wu L."/>
            <person name="Ma J."/>
        </authorList>
    </citation>
    <scope>NUCLEOTIDE SEQUENCE [LARGE SCALE GENOMIC DNA]</scope>
    <source>
        <strain evidence="3">JCM 17986</strain>
    </source>
</reference>
<gene>
    <name evidence="2" type="ORF">GCM10023205_18510</name>
</gene>
<comment type="caution">
    <text evidence="2">The sequence shown here is derived from an EMBL/GenBank/DDBJ whole genome shotgun (WGS) entry which is preliminary data.</text>
</comment>
<evidence type="ECO:0000313" key="3">
    <source>
        <dbReference type="Proteomes" id="UP001500466"/>
    </source>
</evidence>
<keyword evidence="3" id="KW-1185">Reference proteome</keyword>
<evidence type="ECO:0000256" key="1">
    <source>
        <dbReference type="SAM" id="SignalP"/>
    </source>
</evidence>
<keyword evidence="1" id="KW-0732">Signal</keyword>
<accession>A0ABP9H0D5</accession>
<sequence>MDLRKRVGRLVAAGALLAGSLVGVSATSASAGESGAEAFCNTVDQVRNSSSGFGFFLGTVPVHTHPYGACAATNYRSGTKFYYWCYRYNDYGNFWIFGRVAGSDFIGWVYSPNVTWETGSLNSCDPS</sequence>
<protein>
    <recommendedName>
        <fullName evidence="4">SH3 domain-containing protein</fullName>
    </recommendedName>
</protein>
<dbReference type="Proteomes" id="UP001500466">
    <property type="component" value="Unassembled WGS sequence"/>
</dbReference>